<feature type="domain" description="PPM-type phosphatase" evidence="4">
    <location>
        <begin position="190"/>
        <end position="407"/>
    </location>
</feature>
<dbReference type="InterPro" id="IPR002645">
    <property type="entry name" value="STAS_dom"/>
</dbReference>
<evidence type="ECO:0000256" key="2">
    <source>
        <dbReference type="SAM" id="Coils"/>
    </source>
</evidence>
<feature type="domain" description="STAS" evidence="3">
    <location>
        <begin position="572"/>
        <end position="650"/>
    </location>
</feature>
<dbReference type="Gene3D" id="3.30.450.20">
    <property type="entry name" value="PAS domain"/>
    <property type="match status" value="1"/>
</dbReference>
<keyword evidence="1" id="KW-0378">Hydrolase</keyword>
<evidence type="ECO:0000259" key="3">
    <source>
        <dbReference type="PROSITE" id="PS50801"/>
    </source>
</evidence>
<dbReference type="GO" id="GO:0016791">
    <property type="term" value="F:phosphatase activity"/>
    <property type="evidence" value="ECO:0007669"/>
    <property type="project" value="TreeGrafter"/>
</dbReference>
<dbReference type="InterPro" id="IPR013656">
    <property type="entry name" value="PAS_4"/>
</dbReference>
<feature type="coiled-coil region" evidence="2">
    <location>
        <begin position="149"/>
        <end position="176"/>
    </location>
</feature>
<dbReference type="Pfam" id="PF07228">
    <property type="entry name" value="SpoIIE"/>
    <property type="match status" value="1"/>
</dbReference>
<protein>
    <recommendedName>
        <fullName evidence="7">PAS/PAC sensor protein</fullName>
    </recommendedName>
</protein>
<dbReference type="PANTHER" id="PTHR43156">
    <property type="entry name" value="STAGE II SPORULATION PROTEIN E-RELATED"/>
    <property type="match status" value="1"/>
</dbReference>
<dbReference type="InterPro" id="IPR036513">
    <property type="entry name" value="STAS_dom_sf"/>
</dbReference>
<accession>A0A8J4A0S5</accession>
<sequence length="650" mass="69236">MAAGGPADDSRWADPRWWESMQRTGDPATIMEAFENAAPVLVLFEGPELVIRAANAACRKLYRREDVVGLPVREAVPAIVGQEIFEVLDRVWVEERPFLAVEWQTTFDRSDPDSEVFLTFSLVPMRHPDGTMRGIVAHAVDHTDDVLARRAAQARLAGAEQRAEAAEQVLFTLQRHLLPDVLPVLPQVRLAARYRVAEAELQAGGDWFGAVPLGHGRVALVVGDVVGHGAEAAAAMARLQTVLHEALLQPDVDIADAVARLDAYAARTPTTRAATVCVAVLDPADRTLTYLSRAHPAPLVCGADGRTRYLPATPGAPLGVRGTAPAPSTVRLDAGDLVLLYTDGLVERPGETLHDGQSRLARVAATALDTGGRIAPRSLPDRLTTLAVERITRVGYHDDVTALAAHLLPAPQQPLILDLRADPAELATVREAVTAWIGPLGLRDTDATAVMLAACEAATNVVVHAYADGVPGRLGVVVDLDATGTIRMTVDDDGRWRPPTGTSGGRGIGLMRTVCDEVVIDSGAHGTRVTLCLTPGHPTVLAQDNGRAYDATPAPHAFSAIRTDEPGQRPRLAVHGSLDATTTPLLHAAVQHHNSEPLVLDLSAVSLLASAGVQLLHRLTGELPIELWAPPGTNARHILDLTDLSARTLP</sequence>
<reference evidence="5" key="1">
    <citation type="submission" date="2021-01" db="EMBL/GenBank/DDBJ databases">
        <title>Whole genome shotgun sequence of Virgisporangium ochraceum NBRC 16418.</title>
        <authorList>
            <person name="Komaki H."/>
            <person name="Tamura T."/>
        </authorList>
    </citation>
    <scope>NUCLEOTIDE SEQUENCE</scope>
    <source>
        <strain evidence="5">NBRC 16418</strain>
    </source>
</reference>
<name>A0A8J4A0S5_9ACTN</name>
<keyword evidence="2" id="KW-0175">Coiled coil</keyword>
<dbReference type="SUPFAM" id="SSF55785">
    <property type="entry name" value="PYP-like sensor domain (PAS domain)"/>
    <property type="match status" value="1"/>
</dbReference>
<dbReference type="SUPFAM" id="SSF52091">
    <property type="entry name" value="SpoIIaa-like"/>
    <property type="match status" value="1"/>
</dbReference>
<dbReference type="SMART" id="SM00331">
    <property type="entry name" value="PP2C_SIG"/>
    <property type="match status" value="1"/>
</dbReference>
<dbReference type="CDD" id="cd07043">
    <property type="entry name" value="STAS_anti-anti-sigma_factors"/>
    <property type="match status" value="1"/>
</dbReference>
<comment type="caution">
    <text evidence="5">The sequence shown here is derived from an EMBL/GenBank/DDBJ whole genome shotgun (WGS) entry which is preliminary data.</text>
</comment>
<dbReference type="PROSITE" id="PS51746">
    <property type="entry name" value="PPM_2"/>
    <property type="match status" value="1"/>
</dbReference>
<proteinExistence type="predicted"/>
<evidence type="ECO:0000313" key="6">
    <source>
        <dbReference type="Proteomes" id="UP000635606"/>
    </source>
</evidence>
<evidence type="ECO:0000256" key="1">
    <source>
        <dbReference type="ARBA" id="ARBA00022801"/>
    </source>
</evidence>
<dbReference type="EMBL" id="BOPH01000124">
    <property type="protein sequence ID" value="GIJ73744.1"/>
    <property type="molecule type" value="Genomic_DNA"/>
</dbReference>
<dbReference type="InterPro" id="IPR052016">
    <property type="entry name" value="Bact_Sigma-Reg"/>
</dbReference>
<gene>
    <name evidence="5" type="ORF">Voc01_086610</name>
</gene>
<dbReference type="Gene3D" id="3.30.750.24">
    <property type="entry name" value="STAS domain"/>
    <property type="match status" value="1"/>
</dbReference>
<dbReference type="Pfam" id="PF08448">
    <property type="entry name" value="PAS_4"/>
    <property type="match status" value="1"/>
</dbReference>
<dbReference type="CDD" id="cd16936">
    <property type="entry name" value="HATPase_RsbW-like"/>
    <property type="match status" value="1"/>
</dbReference>
<keyword evidence="6" id="KW-1185">Reference proteome</keyword>
<dbReference type="AlphaFoldDB" id="A0A8J4A0S5"/>
<evidence type="ECO:0008006" key="7">
    <source>
        <dbReference type="Google" id="ProtNLM"/>
    </source>
</evidence>
<evidence type="ECO:0000313" key="5">
    <source>
        <dbReference type="EMBL" id="GIJ73744.1"/>
    </source>
</evidence>
<dbReference type="InterPro" id="IPR003594">
    <property type="entry name" value="HATPase_dom"/>
</dbReference>
<dbReference type="Gene3D" id="3.60.40.10">
    <property type="entry name" value="PPM-type phosphatase domain"/>
    <property type="match status" value="1"/>
</dbReference>
<organism evidence="5 6">
    <name type="scientific">Virgisporangium ochraceum</name>
    <dbReference type="NCBI Taxonomy" id="65505"/>
    <lineage>
        <taxon>Bacteria</taxon>
        <taxon>Bacillati</taxon>
        <taxon>Actinomycetota</taxon>
        <taxon>Actinomycetes</taxon>
        <taxon>Micromonosporales</taxon>
        <taxon>Micromonosporaceae</taxon>
        <taxon>Virgisporangium</taxon>
    </lineage>
</organism>
<dbReference type="PROSITE" id="PS50801">
    <property type="entry name" value="STAS"/>
    <property type="match status" value="1"/>
</dbReference>
<dbReference type="InterPro" id="IPR001932">
    <property type="entry name" value="PPM-type_phosphatase-like_dom"/>
</dbReference>
<dbReference type="InterPro" id="IPR035965">
    <property type="entry name" value="PAS-like_dom_sf"/>
</dbReference>
<dbReference type="InterPro" id="IPR036457">
    <property type="entry name" value="PPM-type-like_dom_sf"/>
</dbReference>
<dbReference type="SUPFAM" id="SSF81606">
    <property type="entry name" value="PP2C-like"/>
    <property type="match status" value="1"/>
</dbReference>
<dbReference type="SUPFAM" id="SSF55874">
    <property type="entry name" value="ATPase domain of HSP90 chaperone/DNA topoisomerase II/histidine kinase"/>
    <property type="match status" value="1"/>
</dbReference>
<evidence type="ECO:0000259" key="4">
    <source>
        <dbReference type="PROSITE" id="PS51746"/>
    </source>
</evidence>
<dbReference type="InterPro" id="IPR036890">
    <property type="entry name" value="HATPase_C_sf"/>
</dbReference>
<dbReference type="Gene3D" id="3.30.565.10">
    <property type="entry name" value="Histidine kinase-like ATPase, C-terminal domain"/>
    <property type="match status" value="1"/>
</dbReference>
<dbReference type="PANTHER" id="PTHR43156:SF2">
    <property type="entry name" value="STAGE II SPORULATION PROTEIN E"/>
    <property type="match status" value="1"/>
</dbReference>
<dbReference type="Pfam" id="PF13581">
    <property type="entry name" value="HATPase_c_2"/>
    <property type="match status" value="1"/>
</dbReference>
<dbReference type="Proteomes" id="UP000635606">
    <property type="component" value="Unassembled WGS sequence"/>
</dbReference>